<dbReference type="RefSeq" id="WP_220163426.1">
    <property type="nucleotide sequence ID" value="NZ_CP080507.1"/>
</dbReference>
<feature type="binding site" evidence="2">
    <location>
        <position position="135"/>
    </location>
    <ligand>
        <name>Mn(2+)</name>
        <dbReference type="ChEBI" id="CHEBI:29035"/>
        <label>2</label>
    </ligand>
</feature>
<comment type="cofactor">
    <cofactor evidence="2">
        <name>Mn(2+)</name>
        <dbReference type="ChEBI" id="CHEBI:29035"/>
    </cofactor>
    <text evidence="2">The Mn(2+) ion enhances activity.</text>
</comment>
<proteinExistence type="predicted"/>
<dbReference type="Pfam" id="PF01546">
    <property type="entry name" value="Peptidase_M20"/>
    <property type="match status" value="1"/>
</dbReference>
<evidence type="ECO:0000256" key="1">
    <source>
        <dbReference type="ARBA" id="ARBA00022801"/>
    </source>
</evidence>
<feature type="domain" description="Peptidase M20 dimerisation" evidence="4">
    <location>
        <begin position="219"/>
        <end position="314"/>
    </location>
</feature>
<keyword evidence="3" id="KW-0732">Signal</keyword>
<organism evidence="5 6">
    <name type="scientific">Horticoccus luteus</name>
    <dbReference type="NCBI Taxonomy" id="2862869"/>
    <lineage>
        <taxon>Bacteria</taxon>
        <taxon>Pseudomonadati</taxon>
        <taxon>Verrucomicrobiota</taxon>
        <taxon>Opitutia</taxon>
        <taxon>Opitutales</taxon>
        <taxon>Opitutaceae</taxon>
        <taxon>Horticoccus</taxon>
    </lineage>
</organism>
<evidence type="ECO:0000313" key="6">
    <source>
        <dbReference type="Proteomes" id="UP000825051"/>
    </source>
</evidence>
<sequence length="452" mass="47595">MTATLRPLLFLCATSVLAAAPTPALRQLVAEKVAADYPALDAFYQDLHAHPELSLQEARTAQKLAAELRAAGCDVTENFGGHGLVALLKNGPGPTLLLRTDLDALPVAEETGLPYASAARATDPTGREVPVMHACGHDIHMTVLAGTARELAALREHWSGTVLFIGQPAEERGLGARDMLAAGLYQKFPRPDFAIAEHDSASLPVGTVAVSPGAVMANVDWVEITVRGRGGHGAYPQMTKDPVVLAARIVLALQTIVSRETSPIDPCVVTVGSIHGGAKANVIPDEVKLSLTLRSYSPAVRDHTIAAIQRICRGEGIAAGLPDDLLPLVNTAADVPTPATRNDPALTQRVHDALAAWLGADRVVPFTPEMGGEDFSRFGLTDEHVPLCLFRVGAVAPEKIAESQRTGIPLPSLHSSKFAPVPEPTIKTGITAMTATVLELLTPVISPANSRS</sequence>
<dbReference type="Proteomes" id="UP000825051">
    <property type="component" value="Chromosome"/>
</dbReference>
<dbReference type="InterPro" id="IPR036264">
    <property type="entry name" value="Bact_exopeptidase_dim_dom"/>
</dbReference>
<dbReference type="EMBL" id="CP080507">
    <property type="protein sequence ID" value="QYM79489.1"/>
    <property type="molecule type" value="Genomic_DNA"/>
</dbReference>
<dbReference type="PANTHER" id="PTHR11014:SF63">
    <property type="entry name" value="METALLOPEPTIDASE, PUTATIVE (AFU_ORTHOLOGUE AFUA_6G09600)-RELATED"/>
    <property type="match status" value="1"/>
</dbReference>
<feature type="binding site" evidence="2">
    <location>
        <position position="414"/>
    </location>
    <ligand>
        <name>Mn(2+)</name>
        <dbReference type="ChEBI" id="CHEBI:29035"/>
        <label>2</label>
    </ligand>
</feature>
<reference evidence="5" key="1">
    <citation type="submission" date="2021-08" db="EMBL/GenBank/DDBJ databases">
        <title>Genome of a novel bacterium of the phylum Verrucomicrobia, Oleiharenicola sp. KSB-15.</title>
        <authorList>
            <person name="Chung J.-H."/>
            <person name="Ahn J.-H."/>
            <person name="Yoon Y."/>
            <person name="Kim D.-Y."/>
            <person name="An S.-H."/>
            <person name="Park I."/>
            <person name="Yeon J."/>
        </authorList>
    </citation>
    <scope>NUCLEOTIDE SEQUENCE</scope>
    <source>
        <strain evidence="5">KSB-15</strain>
    </source>
</reference>
<dbReference type="GO" id="GO:0046872">
    <property type="term" value="F:metal ion binding"/>
    <property type="evidence" value="ECO:0007669"/>
    <property type="project" value="UniProtKB-KW"/>
</dbReference>
<feature type="binding site" evidence="2">
    <location>
        <position position="171"/>
    </location>
    <ligand>
        <name>Mn(2+)</name>
        <dbReference type="ChEBI" id="CHEBI:29035"/>
        <label>2</label>
    </ligand>
</feature>
<keyword evidence="1" id="KW-0378">Hydrolase</keyword>
<protein>
    <submittedName>
        <fullName evidence="5">Amidohydrolase</fullName>
    </submittedName>
</protein>
<dbReference type="Pfam" id="PF07687">
    <property type="entry name" value="M20_dimer"/>
    <property type="match status" value="1"/>
</dbReference>
<dbReference type="KEGG" id="ole:K0B96_02415"/>
<dbReference type="InterPro" id="IPR011650">
    <property type="entry name" value="Peptidase_M20_dimer"/>
</dbReference>
<feature type="binding site" evidence="2">
    <location>
        <position position="137"/>
    </location>
    <ligand>
        <name>Mn(2+)</name>
        <dbReference type="ChEBI" id="CHEBI:29035"/>
        <label>2</label>
    </ligand>
</feature>
<dbReference type="PANTHER" id="PTHR11014">
    <property type="entry name" value="PEPTIDASE M20 FAMILY MEMBER"/>
    <property type="match status" value="1"/>
</dbReference>
<keyword evidence="6" id="KW-1185">Reference proteome</keyword>
<accession>A0A8F9TX64</accession>
<dbReference type="InterPro" id="IPR017439">
    <property type="entry name" value="Amidohydrolase"/>
</dbReference>
<feature type="signal peptide" evidence="3">
    <location>
        <begin position="1"/>
        <end position="18"/>
    </location>
</feature>
<dbReference type="NCBIfam" id="TIGR01891">
    <property type="entry name" value="amidohydrolases"/>
    <property type="match status" value="1"/>
</dbReference>
<dbReference type="SUPFAM" id="SSF55031">
    <property type="entry name" value="Bacterial exopeptidase dimerisation domain"/>
    <property type="match status" value="1"/>
</dbReference>
<dbReference type="Gene3D" id="3.30.70.360">
    <property type="match status" value="1"/>
</dbReference>
<dbReference type="Gene3D" id="3.40.630.10">
    <property type="entry name" value="Zn peptidases"/>
    <property type="match status" value="1"/>
</dbReference>
<feature type="binding site" evidence="2">
    <location>
        <position position="198"/>
    </location>
    <ligand>
        <name>Mn(2+)</name>
        <dbReference type="ChEBI" id="CHEBI:29035"/>
        <label>2</label>
    </ligand>
</feature>
<evidence type="ECO:0000259" key="4">
    <source>
        <dbReference type="Pfam" id="PF07687"/>
    </source>
</evidence>
<dbReference type="SUPFAM" id="SSF53187">
    <property type="entry name" value="Zn-dependent exopeptidases"/>
    <property type="match status" value="1"/>
</dbReference>
<dbReference type="AlphaFoldDB" id="A0A8F9TX64"/>
<keyword evidence="2" id="KW-0464">Manganese</keyword>
<evidence type="ECO:0000313" key="5">
    <source>
        <dbReference type="EMBL" id="QYM79489.1"/>
    </source>
</evidence>
<evidence type="ECO:0000256" key="2">
    <source>
        <dbReference type="PIRSR" id="PIRSR005962-1"/>
    </source>
</evidence>
<dbReference type="GO" id="GO:0050118">
    <property type="term" value="F:N-acetyldiaminopimelate deacetylase activity"/>
    <property type="evidence" value="ECO:0007669"/>
    <property type="project" value="UniProtKB-ARBA"/>
</dbReference>
<name>A0A8F9TX64_9BACT</name>
<gene>
    <name evidence="5" type="ORF">K0B96_02415</name>
</gene>
<dbReference type="FunFam" id="3.30.70.360:FF:000001">
    <property type="entry name" value="N-acetyldiaminopimelate deacetylase"/>
    <property type="match status" value="1"/>
</dbReference>
<dbReference type="InterPro" id="IPR002933">
    <property type="entry name" value="Peptidase_M20"/>
</dbReference>
<feature type="chain" id="PRO_5034953422" evidence="3">
    <location>
        <begin position="19"/>
        <end position="452"/>
    </location>
</feature>
<evidence type="ECO:0000256" key="3">
    <source>
        <dbReference type="SAM" id="SignalP"/>
    </source>
</evidence>
<keyword evidence="2" id="KW-0479">Metal-binding</keyword>
<dbReference type="PIRSF" id="PIRSF005962">
    <property type="entry name" value="Pept_M20D_amidohydro"/>
    <property type="match status" value="1"/>
</dbReference>
<dbReference type="GO" id="GO:0019877">
    <property type="term" value="P:diaminopimelate biosynthetic process"/>
    <property type="evidence" value="ECO:0007669"/>
    <property type="project" value="UniProtKB-ARBA"/>
</dbReference>